<evidence type="ECO:0000313" key="1">
    <source>
        <dbReference type="EMBL" id="GEP85158.1"/>
    </source>
</evidence>
<keyword evidence="2" id="KW-1185">Reference proteome</keyword>
<accession>A0A239UJP9</accession>
<sequence length="108" mass="12826">MLLLLVSLIHISQASSASANTRNLFLGFNSHHTVQHIDWREIQRYYQVLELKYFKRLLYLSFSCMIIDIFTLVKFHNAWLILVELVIYLLSLTIISKKVKHYINQTNE</sequence>
<protein>
    <submittedName>
        <fullName evidence="1">Uncharacterized protein</fullName>
    </submittedName>
</protein>
<evidence type="ECO:0000313" key="2">
    <source>
        <dbReference type="Proteomes" id="UP000321736"/>
    </source>
</evidence>
<dbReference type="OrthoDB" id="2410190at2"/>
<dbReference type="Proteomes" id="UP000321736">
    <property type="component" value="Unassembled WGS sequence"/>
</dbReference>
<proteinExistence type="predicted"/>
<name>A0A239UJP9_9STAP</name>
<gene>
    <name evidence="1" type="ORF">SPI02_17430</name>
</gene>
<comment type="caution">
    <text evidence="1">The sequence shown here is derived from an EMBL/GenBank/DDBJ whole genome shotgun (WGS) entry which is preliminary data.</text>
</comment>
<reference evidence="1 2" key="1">
    <citation type="submission" date="2019-07" db="EMBL/GenBank/DDBJ databases">
        <title>Whole genome shotgun sequence of Staphylococcus piscifermentans NBRC 109625.</title>
        <authorList>
            <person name="Hosoyama A."/>
            <person name="Uohara A."/>
            <person name="Ohji S."/>
            <person name="Ichikawa N."/>
        </authorList>
    </citation>
    <scope>NUCLEOTIDE SEQUENCE [LARGE SCALE GENOMIC DNA]</scope>
    <source>
        <strain evidence="1 2">NBRC 109625</strain>
    </source>
</reference>
<dbReference type="RefSeq" id="WP_126557865.1">
    <property type="nucleotide sequence ID" value="NZ_BKAR01000022.1"/>
</dbReference>
<dbReference type="AlphaFoldDB" id="A0A239UJP9"/>
<dbReference type="EMBL" id="BKAR01000022">
    <property type="protein sequence ID" value="GEP85158.1"/>
    <property type="molecule type" value="Genomic_DNA"/>
</dbReference>
<organism evidence="1 2">
    <name type="scientific">Staphylococcus piscifermentans</name>
    <dbReference type="NCBI Taxonomy" id="70258"/>
    <lineage>
        <taxon>Bacteria</taxon>
        <taxon>Bacillati</taxon>
        <taxon>Bacillota</taxon>
        <taxon>Bacilli</taxon>
        <taxon>Bacillales</taxon>
        <taxon>Staphylococcaceae</taxon>
        <taxon>Staphylococcus</taxon>
    </lineage>
</organism>